<dbReference type="AlphaFoldDB" id="L1IBW9"/>
<dbReference type="EMBL" id="JH993143">
    <property type="protein sequence ID" value="EKX33414.1"/>
    <property type="molecule type" value="Genomic_DNA"/>
</dbReference>
<reference evidence="4 6" key="1">
    <citation type="journal article" date="2012" name="Nature">
        <title>Algal genomes reveal evolutionary mosaicism and the fate of nucleomorphs.</title>
        <authorList>
            <consortium name="DOE Joint Genome Institute"/>
            <person name="Curtis B.A."/>
            <person name="Tanifuji G."/>
            <person name="Burki F."/>
            <person name="Gruber A."/>
            <person name="Irimia M."/>
            <person name="Maruyama S."/>
            <person name="Arias M.C."/>
            <person name="Ball S.G."/>
            <person name="Gile G.H."/>
            <person name="Hirakawa Y."/>
            <person name="Hopkins J.F."/>
            <person name="Kuo A."/>
            <person name="Rensing S.A."/>
            <person name="Schmutz J."/>
            <person name="Symeonidi A."/>
            <person name="Elias M."/>
            <person name="Eveleigh R.J."/>
            <person name="Herman E.K."/>
            <person name="Klute M.J."/>
            <person name="Nakayama T."/>
            <person name="Obornik M."/>
            <person name="Reyes-Prieto A."/>
            <person name="Armbrust E.V."/>
            <person name="Aves S.J."/>
            <person name="Beiko R.G."/>
            <person name="Coutinho P."/>
            <person name="Dacks J.B."/>
            <person name="Durnford D.G."/>
            <person name="Fast N.M."/>
            <person name="Green B.R."/>
            <person name="Grisdale C.J."/>
            <person name="Hempel F."/>
            <person name="Henrissat B."/>
            <person name="Hoppner M.P."/>
            <person name="Ishida K."/>
            <person name="Kim E."/>
            <person name="Koreny L."/>
            <person name="Kroth P.G."/>
            <person name="Liu Y."/>
            <person name="Malik S.B."/>
            <person name="Maier U.G."/>
            <person name="McRose D."/>
            <person name="Mock T."/>
            <person name="Neilson J.A."/>
            <person name="Onodera N.T."/>
            <person name="Poole A.M."/>
            <person name="Pritham E.J."/>
            <person name="Richards T.A."/>
            <person name="Rocap G."/>
            <person name="Roy S.W."/>
            <person name="Sarai C."/>
            <person name="Schaack S."/>
            <person name="Shirato S."/>
            <person name="Slamovits C.H."/>
            <person name="Spencer D.F."/>
            <person name="Suzuki S."/>
            <person name="Worden A.Z."/>
            <person name="Zauner S."/>
            <person name="Barry K."/>
            <person name="Bell C."/>
            <person name="Bharti A.K."/>
            <person name="Crow J.A."/>
            <person name="Grimwood J."/>
            <person name="Kramer R."/>
            <person name="Lindquist E."/>
            <person name="Lucas S."/>
            <person name="Salamov A."/>
            <person name="McFadden G.I."/>
            <person name="Lane C.E."/>
            <person name="Keeling P.J."/>
            <person name="Gray M.W."/>
            <person name="Grigoriev I.V."/>
            <person name="Archibald J.M."/>
        </authorList>
    </citation>
    <scope>NUCLEOTIDE SEQUENCE</scope>
    <source>
        <strain evidence="4 6">CCMP2712</strain>
    </source>
</reference>
<dbReference type="PANTHER" id="PTHR24171">
    <property type="entry name" value="ANKYRIN REPEAT DOMAIN-CONTAINING PROTEIN 39-RELATED"/>
    <property type="match status" value="1"/>
</dbReference>
<dbReference type="InterPro" id="IPR002110">
    <property type="entry name" value="Ankyrin_rpt"/>
</dbReference>
<dbReference type="eggNOG" id="KOG4177">
    <property type="taxonomic scope" value="Eukaryota"/>
</dbReference>
<keyword evidence="2 3" id="KW-0040">ANK repeat</keyword>
<dbReference type="Gene3D" id="1.25.40.20">
    <property type="entry name" value="Ankyrin repeat-containing domain"/>
    <property type="match status" value="1"/>
</dbReference>
<protein>
    <submittedName>
        <fullName evidence="4 5">Uncharacterized protein</fullName>
    </submittedName>
</protein>
<feature type="non-terminal residue" evidence="4">
    <location>
        <position position="141"/>
    </location>
</feature>
<evidence type="ECO:0000313" key="6">
    <source>
        <dbReference type="Proteomes" id="UP000011087"/>
    </source>
</evidence>
<evidence type="ECO:0000313" key="5">
    <source>
        <dbReference type="EnsemblProtists" id="EKX33414"/>
    </source>
</evidence>
<feature type="non-terminal residue" evidence="4">
    <location>
        <position position="1"/>
    </location>
</feature>
<dbReference type="Pfam" id="PF00023">
    <property type="entry name" value="Ank"/>
    <property type="match status" value="1"/>
</dbReference>
<dbReference type="PaxDb" id="55529-EKX33414"/>
<evidence type="ECO:0000313" key="4">
    <source>
        <dbReference type="EMBL" id="EKX33414.1"/>
    </source>
</evidence>
<feature type="repeat" description="ANK" evidence="3">
    <location>
        <begin position="98"/>
        <end position="130"/>
    </location>
</feature>
<dbReference type="GeneID" id="17290121"/>
<proteinExistence type="predicted"/>
<reference evidence="6" key="2">
    <citation type="submission" date="2012-11" db="EMBL/GenBank/DDBJ databases">
        <authorList>
            <person name="Kuo A."/>
            <person name="Curtis B.A."/>
            <person name="Tanifuji G."/>
            <person name="Burki F."/>
            <person name="Gruber A."/>
            <person name="Irimia M."/>
            <person name="Maruyama S."/>
            <person name="Arias M.C."/>
            <person name="Ball S.G."/>
            <person name="Gile G.H."/>
            <person name="Hirakawa Y."/>
            <person name="Hopkins J.F."/>
            <person name="Rensing S.A."/>
            <person name="Schmutz J."/>
            <person name="Symeonidi A."/>
            <person name="Elias M."/>
            <person name="Eveleigh R.J."/>
            <person name="Herman E.K."/>
            <person name="Klute M.J."/>
            <person name="Nakayama T."/>
            <person name="Obornik M."/>
            <person name="Reyes-Prieto A."/>
            <person name="Armbrust E.V."/>
            <person name="Aves S.J."/>
            <person name="Beiko R.G."/>
            <person name="Coutinho P."/>
            <person name="Dacks J.B."/>
            <person name="Durnford D.G."/>
            <person name="Fast N.M."/>
            <person name="Green B.R."/>
            <person name="Grisdale C."/>
            <person name="Hempe F."/>
            <person name="Henrissat B."/>
            <person name="Hoppner M.P."/>
            <person name="Ishida K.-I."/>
            <person name="Kim E."/>
            <person name="Koreny L."/>
            <person name="Kroth P.G."/>
            <person name="Liu Y."/>
            <person name="Malik S.-B."/>
            <person name="Maier U.G."/>
            <person name="McRose D."/>
            <person name="Mock T."/>
            <person name="Neilson J.A."/>
            <person name="Onodera N.T."/>
            <person name="Poole A.M."/>
            <person name="Pritham E.J."/>
            <person name="Richards T.A."/>
            <person name="Rocap G."/>
            <person name="Roy S.W."/>
            <person name="Sarai C."/>
            <person name="Schaack S."/>
            <person name="Shirato S."/>
            <person name="Slamovits C.H."/>
            <person name="Spencer D.F."/>
            <person name="Suzuki S."/>
            <person name="Worden A.Z."/>
            <person name="Zauner S."/>
            <person name="Barry K."/>
            <person name="Bell C."/>
            <person name="Bharti A.K."/>
            <person name="Crow J.A."/>
            <person name="Grimwood J."/>
            <person name="Kramer R."/>
            <person name="Lindquist E."/>
            <person name="Lucas S."/>
            <person name="Salamov A."/>
            <person name="McFadden G.I."/>
            <person name="Lane C.E."/>
            <person name="Keeling P.J."/>
            <person name="Gray M.W."/>
            <person name="Grigoriev I.V."/>
            <person name="Archibald J.M."/>
        </authorList>
    </citation>
    <scope>NUCLEOTIDE SEQUENCE</scope>
    <source>
        <strain evidence="6">CCMP2712</strain>
    </source>
</reference>
<dbReference type="InterPro" id="IPR036770">
    <property type="entry name" value="Ankyrin_rpt-contain_sf"/>
</dbReference>
<dbReference type="PROSITE" id="PS50088">
    <property type="entry name" value="ANK_REPEAT"/>
    <property type="match status" value="2"/>
</dbReference>
<keyword evidence="6" id="KW-1185">Reference proteome</keyword>
<dbReference type="OMA" id="CDDARWT"/>
<dbReference type="EnsemblProtists" id="EKX33414">
    <property type="protein sequence ID" value="EKX33414"/>
    <property type="gene ID" value="GUITHDRAFT_60159"/>
</dbReference>
<accession>L1IBW9</accession>
<name>L1IBW9_GUITC</name>
<feature type="repeat" description="ANK" evidence="3">
    <location>
        <begin position="26"/>
        <end position="58"/>
    </location>
</feature>
<dbReference type="OrthoDB" id="539213at2759"/>
<sequence length="141" mass="14924">ACQNGDKEIFLDAVNKGADLDRSDWAGFTALHYAVAHFQPGIVSMLLSAGVDVNRRDKRGFSPLMLAAAYRSRLMVDLLVITGKADVNLAQGHNSSFPGATALHQAAKTGDQEVCKALIEGGARMHAADASGRTPADWAAM</sequence>
<dbReference type="Proteomes" id="UP000011087">
    <property type="component" value="Unassembled WGS sequence"/>
</dbReference>
<dbReference type="HOGENOM" id="CLU_000134_18_9_1"/>
<keyword evidence="1" id="KW-0677">Repeat</keyword>
<dbReference type="Pfam" id="PF12796">
    <property type="entry name" value="Ank_2"/>
    <property type="match status" value="1"/>
</dbReference>
<dbReference type="SMART" id="SM00248">
    <property type="entry name" value="ANK"/>
    <property type="match status" value="3"/>
</dbReference>
<dbReference type="PANTHER" id="PTHR24171:SF8">
    <property type="entry name" value="BRCA1-ASSOCIATED RING DOMAIN PROTEIN 1"/>
    <property type="match status" value="1"/>
</dbReference>
<dbReference type="PROSITE" id="PS50297">
    <property type="entry name" value="ANK_REP_REGION"/>
    <property type="match status" value="2"/>
</dbReference>
<evidence type="ECO:0000256" key="2">
    <source>
        <dbReference type="ARBA" id="ARBA00023043"/>
    </source>
</evidence>
<dbReference type="KEGG" id="gtt:GUITHDRAFT_60159"/>
<organism evidence="4">
    <name type="scientific">Guillardia theta (strain CCMP2712)</name>
    <name type="common">Cryptophyte</name>
    <dbReference type="NCBI Taxonomy" id="905079"/>
    <lineage>
        <taxon>Eukaryota</taxon>
        <taxon>Cryptophyceae</taxon>
        <taxon>Pyrenomonadales</taxon>
        <taxon>Geminigeraceae</taxon>
        <taxon>Guillardia</taxon>
    </lineage>
</organism>
<evidence type="ECO:0000256" key="3">
    <source>
        <dbReference type="PROSITE-ProRule" id="PRU00023"/>
    </source>
</evidence>
<gene>
    <name evidence="4" type="ORF">GUITHDRAFT_60159</name>
</gene>
<dbReference type="STRING" id="905079.L1IBW9"/>
<dbReference type="RefSeq" id="XP_005820394.1">
    <property type="nucleotide sequence ID" value="XM_005820337.1"/>
</dbReference>
<dbReference type="SUPFAM" id="SSF48403">
    <property type="entry name" value="Ankyrin repeat"/>
    <property type="match status" value="1"/>
</dbReference>
<reference evidence="5" key="3">
    <citation type="submission" date="2015-06" db="UniProtKB">
        <authorList>
            <consortium name="EnsemblProtists"/>
        </authorList>
    </citation>
    <scope>IDENTIFICATION</scope>
</reference>
<evidence type="ECO:0000256" key="1">
    <source>
        <dbReference type="ARBA" id="ARBA00022737"/>
    </source>
</evidence>
<dbReference type="GO" id="GO:0085020">
    <property type="term" value="P:protein K6-linked ubiquitination"/>
    <property type="evidence" value="ECO:0007669"/>
    <property type="project" value="TreeGrafter"/>
</dbReference>
<dbReference type="GO" id="GO:0004842">
    <property type="term" value="F:ubiquitin-protein transferase activity"/>
    <property type="evidence" value="ECO:0007669"/>
    <property type="project" value="TreeGrafter"/>
</dbReference>